<name>A0ABY8MND3_9PSED</name>
<feature type="domain" description="C2H2-type" evidence="2">
    <location>
        <begin position="856"/>
        <end position="883"/>
    </location>
</feature>
<keyword evidence="1" id="KW-0863">Zinc-finger</keyword>
<evidence type="ECO:0000313" key="3">
    <source>
        <dbReference type="EMBL" id="WGK88860.1"/>
    </source>
</evidence>
<reference evidence="3 4" key="1">
    <citation type="submission" date="2022-03" db="EMBL/GenBank/DDBJ databases">
        <title>Plant growth promoting endophytes with ACC deaminase activity.</title>
        <authorList>
            <person name="Charles T."/>
            <person name="Van Dyk A."/>
            <person name="Cheng J."/>
            <person name="Heil J."/>
        </authorList>
    </citation>
    <scope>NUCLEOTIDE SEQUENCE [LARGE SCALE GENOMIC DNA]</scope>
    <source>
        <strain evidence="3 4">8R6</strain>
    </source>
</reference>
<evidence type="ECO:0000313" key="4">
    <source>
        <dbReference type="Proteomes" id="UP001243713"/>
    </source>
</evidence>
<dbReference type="PROSITE" id="PS50157">
    <property type="entry name" value="ZINC_FINGER_C2H2_2"/>
    <property type="match status" value="5"/>
</dbReference>
<dbReference type="Proteomes" id="UP001243713">
    <property type="component" value="Chromosome"/>
</dbReference>
<feature type="domain" description="C2H2-type" evidence="2">
    <location>
        <begin position="768"/>
        <end position="797"/>
    </location>
</feature>
<feature type="domain" description="C2H2-type" evidence="2">
    <location>
        <begin position="884"/>
        <end position="910"/>
    </location>
</feature>
<dbReference type="InterPro" id="IPR013087">
    <property type="entry name" value="Znf_C2H2_type"/>
</dbReference>
<dbReference type="InterPro" id="IPR036236">
    <property type="entry name" value="Znf_C2H2_sf"/>
</dbReference>
<dbReference type="EMBL" id="CP093428">
    <property type="protein sequence ID" value="WGK88860.1"/>
    <property type="molecule type" value="Genomic_DNA"/>
</dbReference>
<evidence type="ECO:0000259" key="2">
    <source>
        <dbReference type="PROSITE" id="PS50157"/>
    </source>
</evidence>
<dbReference type="Gene3D" id="2.180.10.10">
    <property type="entry name" value="RHS repeat-associated core"/>
    <property type="match status" value="1"/>
</dbReference>
<keyword evidence="4" id="KW-1185">Reference proteome</keyword>
<dbReference type="InterPro" id="IPR050708">
    <property type="entry name" value="T6SS_VgrG/RHS"/>
</dbReference>
<protein>
    <submittedName>
        <fullName evidence="3">Type IV secretion protein Rhs</fullName>
    </submittedName>
</protein>
<feature type="domain" description="C2H2-type" evidence="2">
    <location>
        <begin position="798"/>
        <end position="827"/>
    </location>
</feature>
<proteinExistence type="predicted"/>
<keyword evidence="1" id="KW-0479">Metal-binding</keyword>
<feature type="domain" description="C2H2-type" evidence="2">
    <location>
        <begin position="828"/>
        <end position="855"/>
    </location>
</feature>
<dbReference type="Pfam" id="PF00096">
    <property type="entry name" value="zf-C2H2"/>
    <property type="match status" value="3"/>
</dbReference>
<dbReference type="PANTHER" id="PTHR32305">
    <property type="match status" value="1"/>
</dbReference>
<dbReference type="Gene3D" id="3.30.160.60">
    <property type="entry name" value="Classic Zinc Finger"/>
    <property type="match status" value="5"/>
</dbReference>
<dbReference type="SMART" id="SM00355">
    <property type="entry name" value="ZnF_C2H2"/>
    <property type="match status" value="5"/>
</dbReference>
<sequence length="910" mass="100864">MDNLSLHHGTPTLAVSDPRGLAVRSVAYWRGQSGQTPQTRVTRQVLDVAGRGVEQWDARLSASALSHRFTLTGKVLATDSVDAGWRVLLPGQADEVLSGWDSRGARQDTQYDSSLRPVAVRELERVVERFEYGSAGAGFDAANQCGRVIRHDDPAGTRHMPAYDLRGLALSEISHFLATLDPPDWPLDCAARDRLLEADPGLASHWAYNPLGDLLSLTDAKKHRRHFSYTVAGQLRDGWLQPANSAAPGQCLVHDIRYNPGGKVERETAGNGVVTEAQYALDDGRLLRLCAGLPNAAPLQDLRYSVDPVGNILQIDNHAMPVRYHNNQRINGQCTYGYDTLDQLTRATGREAERPSMYPGTAYRASANPNAVVNYREEYDYDAGGNLTELRHLGVQPFTRRWAIDPTSNRSLLKDDQPPDFARHFDVNGNLQYVQPGQTMTWDARNQLSSVSPVVRKDEDDDTERYLYGGGGKRLRKVRTALAAARTVIAEVRYLPGLEIHHRPGGKQHEVLDLEAGRNRVMWLHGADAPDHSLRYHLTDHLGSGTLELDEQARVQSREEFYPFGGTSYENHSDQSGAYKTIRYSGKERDATGLYYYGYRYCAPWLCRWINPDPAGAVDGLNLYCFVGNSPVGHVDVDGRAKHKLGDFFDEGGEKRSRAELQRDREQALILGANPFIAPSLPPIPHPVVMPDVLIEGEVDSQASVSSIGSEDGVLSFLDRVGDEDEPSGLEEITLAPLTTVVHSMAAAPSTPVAGSTSNASSRARTRIVCTWEGCTKIFVGKTNLANHMRTHTGDRPFACINCTKKFNQAGHLARHMRSHTHTVDRPHECTDCKLSFAEKSVLKEHLSTHAAQRSFICEACNKPFAQARGLRAHKLTHSNEKKYACAECGTRFTSNSNWRAHIRNLHKKQ</sequence>
<dbReference type="SUPFAM" id="SSF57667">
    <property type="entry name" value="beta-beta-alpha zinc fingers"/>
    <property type="match status" value="3"/>
</dbReference>
<gene>
    <name evidence="3" type="ORF">MOQ58_20285</name>
</gene>
<dbReference type="RefSeq" id="WP_280161782.1">
    <property type="nucleotide sequence ID" value="NZ_CP093428.1"/>
</dbReference>
<dbReference type="InterPro" id="IPR022385">
    <property type="entry name" value="Rhs_assc_core"/>
</dbReference>
<accession>A0ABY8MND3</accession>
<dbReference type="PROSITE" id="PS00028">
    <property type="entry name" value="ZINC_FINGER_C2H2_1"/>
    <property type="match status" value="5"/>
</dbReference>
<evidence type="ECO:0000256" key="1">
    <source>
        <dbReference type="PROSITE-ProRule" id="PRU00042"/>
    </source>
</evidence>
<dbReference type="NCBIfam" id="TIGR03696">
    <property type="entry name" value="Rhs_assc_core"/>
    <property type="match status" value="1"/>
</dbReference>
<dbReference type="PANTHER" id="PTHR32305:SF15">
    <property type="entry name" value="PROTEIN RHSA-RELATED"/>
    <property type="match status" value="1"/>
</dbReference>
<organism evidence="3 4">
    <name type="scientific">Pseudomonas migulae</name>
    <dbReference type="NCBI Taxonomy" id="78543"/>
    <lineage>
        <taxon>Bacteria</taxon>
        <taxon>Pseudomonadati</taxon>
        <taxon>Pseudomonadota</taxon>
        <taxon>Gammaproteobacteria</taxon>
        <taxon>Pseudomonadales</taxon>
        <taxon>Pseudomonadaceae</taxon>
        <taxon>Pseudomonas</taxon>
    </lineage>
</organism>
<keyword evidence="1" id="KW-0862">Zinc</keyword>